<sequence length="11" mass="1305">MIPLVDYRGIK</sequence>
<dbReference type="EnsemblMetazoa" id="Aqu2.1.33039_001">
    <property type="protein sequence ID" value="Aqu2.1.33039_001"/>
    <property type="gene ID" value="Aqu2.1.33039"/>
</dbReference>
<evidence type="ECO:0000313" key="1">
    <source>
        <dbReference type="EnsemblMetazoa" id="Aqu2.1.11001_001"/>
    </source>
</evidence>
<dbReference type="HOGENOM" id="CLU_3437690_0_0_1"/>
<accession>I1FVU7</accession>
<name>I1FVU7_AMPQE</name>
<protein>
    <submittedName>
        <fullName evidence="1">Uncharacterized protein</fullName>
    </submittedName>
</protein>
<dbReference type="EnsemblMetazoa" id="Aqu2.1.11001_001">
    <property type="protein sequence ID" value="Aqu2.1.11001_001"/>
    <property type="gene ID" value="Aqu2.1.11001"/>
</dbReference>
<reference evidence="1" key="1">
    <citation type="submission" date="2017-05" db="UniProtKB">
        <authorList>
            <consortium name="EnsemblMetazoa"/>
        </authorList>
    </citation>
    <scope>IDENTIFICATION</scope>
</reference>
<proteinExistence type="predicted"/>
<organism evidence="1">
    <name type="scientific">Amphimedon queenslandica</name>
    <name type="common">Sponge</name>
    <dbReference type="NCBI Taxonomy" id="400682"/>
    <lineage>
        <taxon>Eukaryota</taxon>
        <taxon>Metazoa</taxon>
        <taxon>Porifera</taxon>
        <taxon>Demospongiae</taxon>
        <taxon>Heteroscleromorpha</taxon>
        <taxon>Haplosclerida</taxon>
        <taxon>Niphatidae</taxon>
        <taxon>Amphimedon</taxon>
    </lineage>
</organism>